<evidence type="ECO:0000256" key="3">
    <source>
        <dbReference type="ARBA" id="ARBA00013044"/>
    </source>
</evidence>
<dbReference type="EC" id="3.1.3.36" evidence="3"/>
<comment type="similarity">
    <text evidence="2">In the central section; belongs to the inositol 1,4,5-trisphosphate 5-phosphatase family.</text>
</comment>
<dbReference type="InterPro" id="IPR041426">
    <property type="entry name" value="Mos1_HTH"/>
</dbReference>
<evidence type="ECO:0000313" key="8">
    <source>
        <dbReference type="Proteomes" id="UP001235939"/>
    </source>
</evidence>
<accession>A0ABY6LYE6</accession>
<dbReference type="Gene3D" id="1.10.10.1450">
    <property type="match status" value="1"/>
</dbReference>
<dbReference type="Pfam" id="PF01359">
    <property type="entry name" value="Transposase_1"/>
    <property type="match status" value="1"/>
</dbReference>
<feature type="domain" description="SAC" evidence="6">
    <location>
        <begin position="328"/>
        <end position="396"/>
    </location>
</feature>
<dbReference type="InterPro" id="IPR000300">
    <property type="entry name" value="IPPc"/>
</dbReference>
<dbReference type="InterPro" id="IPR001888">
    <property type="entry name" value="Transposase_1"/>
</dbReference>
<dbReference type="EMBL" id="CP092886">
    <property type="protein sequence ID" value="UYV85112.1"/>
    <property type="molecule type" value="Genomic_DNA"/>
</dbReference>
<dbReference type="Gene3D" id="3.30.420.10">
    <property type="entry name" value="Ribonuclease H-like superfamily/Ribonuclease H"/>
    <property type="match status" value="1"/>
</dbReference>
<evidence type="ECO:0000256" key="1">
    <source>
        <dbReference type="ARBA" id="ARBA00008943"/>
    </source>
</evidence>
<dbReference type="PANTHER" id="PTHR11200">
    <property type="entry name" value="INOSITOL 5-PHOSPHATASE"/>
    <property type="match status" value="1"/>
</dbReference>
<evidence type="ECO:0000256" key="5">
    <source>
        <dbReference type="SAM" id="MobiDB-lite"/>
    </source>
</evidence>
<organism evidence="7 8">
    <name type="scientific">Cordylochernes scorpioides</name>
    <dbReference type="NCBI Taxonomy" id="51811"/>
    <lineage>
        <taxon>Eukaryota</taxon>
        <taxon>Metazoa</taxon>
        <taxon>Ecdysozoa</taxon>
        <taxon>Arthropoda</taxon>
        <taxon>Chelicerata</taxon>
        <taxon>Arachnida</taxon>
        <taxon>Pseudoscorpiones</taxon>
        <taxon>Cheliferoidea</taxon>
        <taxon>Chernetidae</taxon>
        <taxon>Cordylochernes</taxon>
    </lineage>
</organism>
<dbReference type="InterPro" id="IPR046985">
    <property type="entry name" value="IP5"/>
</dbReference>
<dbReference type="Gene3D" id="3.60.10.10">
    <property type="entry name" value="Endonuclease/exonuclease/phosphatase"/>
    <property type="match status" value="2"/>
</dbReference>
<evidence type="ECO:0000313" key="7">
    <source>
        <dbReference type="EMBL" id="UYV85112.1"/>
    </source>
</evidence>
<evidence type="ECO:0000256" key="2">
    <source>
        <dbReference type="ARBA" id="ARBA00009678"/>
    </source>
</evidence>
<dbReference type="SMART" id="SM00128">
    <property type="entry name" value="IPPc"/>
    <property type="match status" value="1"/>
</dbReference>
<dbReference type="Pfam" id="PF22669">
    <property type="entry name" value="Exo_endo_phos2"/>
    <property type="match status" value="1"/>
</dbReference>
<dbReference type="PANTHER" id="PTHR11200:SF257">
    <property type="entry name" value="PHOSPHOINOSITIDE 5-PHOSPHATASE"/>
    <property type="match status" value="1"/>
</dbReference>
<gene>
    <name evidence="7" type="ORF">LAZ67_X004612</name>
</gene>
<dbReference type="InterPro" id="IPR036397">
    <property type="entry name" value="RNaseH_sf"/>
</dbReference>
<dbReference type="InterPro" id="IPR002013">
    <property type="entry name" value="SAC_dom"/>
</dbReference>
<comment type="similarity">
    <text evidence="1">Belongs to the synaptojanin family.</text>
</comment>
<dbReference type="InterPro" id="IPR036691">
    <property type="entry name" value="Endo/exonu/phosph_ase_sf"/>
</dbReference>
<name>A0ABY6LYE6_9ARAC</name>
<dbReference type="SUPFAM" id="SSF56219">
    <property type="entry name" value="DNase I-like"/>
    <property type="match status" value="1"/>
</dbReference>
<keyword evidence="8" id="KW-1185">Reference proteome</keyword>
<evidence type="ECO:0000256" key="4">
    <source>
        <dbReference type="ARBA" id="ARBA00022801"/>
    </source>
</evidence>
<proteinExistence type="inferred from homology"/>
<dbReference type="Proteomes" id="UP001235939">
    <property type="component" value="Chromosome X"/>
</dbReference>
<keyword evidence="4" id="KW-0378">Hydrolase</keyword>
<dbReference type="Pfam" id="PF17906">
    <property type="entry name" value="HTH_48"/>
    <property type="match status" value="1"/>
</dbReference>
<dbReference type="PROSITE" id="PS50275">
    <property type="entry name" value="SAC"/>
    <property type="match status" value="1"/>
</dbReference>
<protein>
    <recommendedName>
        <fullName evidence="3">phosphoinositide 5-phosphatase</fullName>
        <ecNumber evidence="3">3.1.3.36</ecNumber>
    </recommendedName>
</protein>
<reference evidence="7 8" key="1">
    <citation type="submission" date="2022-03" db="EMBL/GenBank/DDBJ databases">
        <title>A chromosomal length assembly of Cordylochernes scorpioides.</title>
        <authorList>
            <person name="Zeh D."/>
            <person name="Zeh J."/>
        </authorList>
    </citation>
    <scope>NUCLEOTIDE SEQUENCE [LARGE SCALE GENOMIC DNA]</scope>
    <source>
        <strain evidence="7">IN4F17</strain>
        <tissue evidence="7">Whole Body</tissue>
    </source>
</reference>
<sequence length="784" mass="89996">MEDQRICIKFCVKNGFKDAENFRMLQTVYGDAIMSRRRVFEWYKRFKEGREETADSGRSGRPSTSTTPEKVDKVLELDILGVRRLNAVLIPKDLTFDQKNARKETASLNLEATTDDPKLLKRVITGDETWIYGFDLETTQQASEWCFKNEPRPKKARKAPSEVKVMLTVFFGYQGNIHHEFRQPGSTITADSYLGVLRRLREAIRQKRLELWRSNPDLAPCDFFLFGKLKKKVKGSEISEHRRDQSGIEEGHEGDPENRLPEVFCRLENKNHHKVSRHSDIPYVAFDYHAMCRGGKQDNLSILKHKIASQLHSFSYFFMENDVVLQLQTGTFRTNCLDCLDRTNAVQTFIGLEILPQQLSALGLTEKQKSIITRFEETFKQMWIQNGDLVSRIYAGTKALEGKSKLKDGSRSVVRTIQNNLLDTSKQEAIDLLLLGTSLESELGDKARSLLPTSLLHLPPNILRTLCQRHLEYTEPVKLRVGVATWNVNGGKHFNSIVFKHQSMTEWLLDNRKISKNNSSLVEIPSENQDDTPIDIYAIGFEEIVDLNASNIVSTRDVAWDTVKTGLGGATGNKGAVAIRLLVHSTPICFVCAHFAAGQSQWPERNADYSEISRKLSFPMNRNLGSHEYVIWCGDFNYRIDLPNEKVKELIKNQDWASLQAADQLSFQKDAGQIFKNFIEGPLTFPPTYKYDLFSDDYDTSEKNRIPAWTDRILFRRKRLLNEQEFRNGMFWQRVSNIHMYFNTLDPRDTNLHPCGLCIKPEGCGFESSIFKIQYDQQILKLSA</sequence>
<feature type="region of interest" description="Disordered" evidence="5">
    <location>
        <begin position="237"/>
        <end position="256"/>
    </location>
</feature>
<evidence type="ECO:0000259" key="6">
    <source>
        <dbReference type="PROSITE" id="PS50275"/>
    </source>
</evidence>